<dbReference type="GO" id="GO:0020037">
    <property type="term" value="F:heme binding"/>
    <property type="evidence" value="ECO:0007669"/>
    <property type="project" value="InterPro"/>
</dbReference>
<accession>A0A1W1C3S9</accession>
<dbReference type="AlphaFoldDB" id="A0A1W1C3S9"/>
<organism evidence="1">
    <name type="scientific">hydrothermal vent metagenome</name>
    <dbReference type="NCBI Taxonomy" id="652676"/>
    <lineage>
        <taxon>unclassified sequences</taxon>
        <taxon>metagenomes</taxon>
        <taxon>ecological metagenomes</taxon>
    </lineage>
</organism>
<dbReference type="EMBL" id="FPHN01000114">
    <property type="protein sequence ID" value="SFV60500.1"/>
    <property type="molecule type" value="Genomic_DNA"/>
</dbReference>
<sequence length="105" mass="11982">MKGNRMKKLILVATLLAMPLFAQVQEKIEVPYVAFPIKMGKGFDAVQANCLMCHSFGYIINQGRQPRKFWSGKIEKMIKEFKAPISKEDAKTIEDFLTEHYGNGK</sequence>
<dbReference type="Gene3D" id="1.10.760.10">
    <property type="entry name" value="Cytochrome c-like domain"/>
    <property type="match status" value="1"/>
</dbReference>
<dbReference type="InterPro" id="IPR036909">
    <property type="entry name" value="Cyt_c-like_dom_sf"/>
</dbReference>
<dbReference type="SUPFAM" id="SSF46626">
    <property type="entry name" value="Cytochrome c"/>
    <property type="match status" value="1"/>
</dbReference>
<proteinExistence type="predicted"/>
<reference evidence="1" key="1">
    <citation type="submission" date="2016-10" db="EMBL/GenBank/DDBJ databases">
        <authorList>
            <person name="de Groot N.N."/>
        </authorList>
    </citation>
    <scope>NUCLEOTIDE SEQUENCE</scope>
</reference>
<name>A0A1W1C3S9_9ZZZZ</name>
<gene>
    <name evidence="1" type="ORF">MNB_SV-14-795</name>
</gene>
<protein>
    <submittedName>
        <fullName evidence="1">Cytochrome c551/c552</fullName>
    </submittedName>
</protein>
<dbReference type="GO" id="GO:0009055">
    <property type="term" value="F:electron transfer activity"/>
    <property type="evidence" value="ECO:0007669"/>
    <property type="project" value="InterPro"/>
</dbReference>
<evidence type="ECO:0000313" key="1">
    <source>
        <dbReference type="EMBL" id="SFV60500.1"/>
    </source>
</evidence>